<feature type="transmembrane region" description="Helical" evidence="6">
    <location>
        <begin position="338"/>
        <end position="360"/>
    </location>
</feature>
<feature type="domain" description="ABC3 transporter permease C-terminal" evidence="7">
    <location>
        <begin position="736"/>
        <end position="854"/>
    </location>
</feature>
<dbReference type="PATRIC" id="fig|616990.3.peg.2226"/>
<feature type="transmembrane region" description="Helical" evidence="6">
    <location>
        <begin position="733"/>
        <end position="753"/>
    </location>
</feature>
<dbReference type="Pfam" id="PF02687">
    <property type="entry name" value="FtsX"/>
    <property type="match status" value="2"/>
</dbReference>
<keyword evidence="3 6" id="KW-0812">Transmembrane</keyword>
<dbReference type="PANTHER" id="PTHR30287">
    <property type="entry name" value="MEMBRANE COMPONENT OF PREDICTED ABC SUPERFAMILY METABOLITE UPTAKE TRANSPORTER"/>
    <property type="match status" value="1"/>
</dbReference>
<evidence type="ECO:0000259" key="7">
    <source>
        <dbReference type="Pfam" id="PF02687"/>
    </source>
</evidence>
<keyword evidence="5 6" id="KW-0472">Membrane</keyword>
<proteinExistence type="predicted"/>
<comment type="subcellular location">
    <subcellularLocation>
        <location evidence="1">Cell membrane</location>
        <topology evidence="1">Multi-pass membrane protein</topology>
    </subcellularLocation>
</comment>
<keyword evidence="2" id="KW-1003">Cell membrane</keyword>
<dbReference type="AlphaFoldDB" id="A0A0R2LVV5"/>
<reference evidence="8 9" key="1">
    <citation type="journal article" date="2015" name="Genome Announc.">
        <title>Expanding the biotechnology potential of lactobacilli through comparative genomics of 213 strains and associated genera.</title>
        <authorList>
            <person name="Sun Z."/>
            <person name="Harris H.M."/>
            <person name="McCann A."/>
            <person name="Guo C."/>
            <person name="Argimon S."/>
            <person name="Zhang W."/>
            <person name="Yang X."/>
            <person name="Jeffery I.B."/>
            <person name="Cooney J.C."/>
            <person name="Kagawa T.F."/>
            <person name="Liu W."/>
            <person name="Song Y."/>
            <person name="Salvetti E."/>
            <person name="Wrobel A."/>
            <person name="Rasinkangas P."/>
            <person name="Parkhill J."/>
            <person name="Rea M.C."/>
            <person name="O'Sullivan O."/>
            <person name="Ritari J."/>
            <person name="Douillard F.P."/>
            <person name="Paul Ross R."/>
            <person name="Yang R."/>
            <person name="Briner A.E."/>
            <person name="Felis G.E."/>
            <person name="de Vos W.M."/>
            <person name="Barrangou R."/>
            <person name="Klaenhammer T.R."/>
            <person name="Caufield P.W."/>
            <person name="Cui Y."/>
            <person name="Zhang H."/>
            <person name="O'Toole P.W."/>
        </authorList>
    </citation>
    <scope>NUCLEOTIDE SEQUENCE [LARGE SCALE GENOMIC DNA]</scope>
    <source>
        <strain evidence="8 9">DSM 22467</strain>
    </source>
</reference>
<evidence type="ECO:0000256" key="6">
    <source>
        <dbReference type="SAM" id="Phobius"/>
    </source>
</evidence>
<evidence type="ECO:0000256" key="2">
    <source>
        <dbReference type="ARBA" id="ARBA00022475"/>
    </source>
</evidence>
<feature type="domain" description="ABC3 transporter permease C-terminal" evidence="7">
    <location>
        <begin position="338"/>
        <end position="451"/>
    </location>
</feature>
<organism evidence="8 9">
    <name type="scientific">Levilactobacillus paucivorans</name>
    <dbReference type="NCBI Taxonomy" id="616990"/>
    <lineage>
        <taxon>Bacteria</taxon>
        <taxon>Bacillati</taxon>
        <taxon>Bacillota</taxon>
        <taxon>Bacilli</taxon>
        <taxon>Lactobacillales</taxon>
        <taxon>Lactobacillaceae</taxon>
        <taxon>Levilactobacillus</taxon>
    </lineage>
</organism>
<evidence type="ECO:0000256" key="1">
    <source>
        <dbReference type="ARBA" id="ARBA00004651"/>
    </source>
</evidence>
<comment type="caution">
    <text evidence="8">The sequence shown here is derived from an EMBL/GenBank/DDBJ whole genome shotgun (WGS) entry which is preliminary data.</text>
</comment>
<accession>A0A0R2LVV5</accession>
<feature type="transmembrane region" description="Helical" evidence="6">
    <location>
        <begin position="383"/>
        <end position="407"/>
    </location>
</feature>
<evidence type="ECO:0000256" key="3">
    <source>
        <dbReference type="ARBA" id="ARBA00022692"/>
    </source>
</evidence>
<dbReference type="Proteomes" id="UP000051906">
    <property type="component" value="Unassembled WGS sequence"/>
</dbReference>
<name>A0A0R2LVV5_9LACO</name>
<evidence type="ECO:0000313" key="8">
    <source>
        <dbReference type="EMBL" id="KRO03744.1"/>
    </source>
</evidence>
<feature type="transmembrane region" description="Helical" evidence="6">
    <location>
        <begin position="21"/>
        <end position="42"/>
    </location>
</feature>
<dbReference type="GO" id="GO:0005886">
    <property type="term" value="C:plasma membrane"/>
    <property type="evidence" value="ECO:0007669"/>
    <property type="project" value="UniProtKB-SubCell"/>
</dbReference>
<feature type="transmembrane region" description="Helical" evidence="6">
    <location>
        <begin position="427"/>
        <end position="451"/>
    </location>
</feature>
<dbReference type="EMBL" id="JQCA01000060">
    <property type="protein sequence ID" value="KRO03744.1"/>
    <property type="molecule type" value="Genomic_DNA"/>
</dbReference>
<dbReference type="PANTHER" id="PTHR30287:SF1">
    <property type="entry name" value="INNER MEMBRANE PROTEIN"/>
    <property type="match status" value="1"/>
</dbReference>
<evidence type="ECO:0000256" key="5">
    <source>
        <dbReference type="ARBA" id="ARBA00023136"/>
    </source>
</evidence>
<gene>
    <name evidence="8" type="ORF">IV54_GL002105</name>
</gene>
<feature type="transmembrane region" description="Helical" evidence="6">
    <location>
        <begin position="828"/>
        <end position="846"/>
    </location>
</feature>
<sequence>MVGGKMTKAYFKAILREIGRSKARFLSIMLIIFLGVAFYTGIRATGPDMLQAADDYYARQKLATNSVQSTAGLTKNDLAVLHRHRNALTYQAVKYLDINQLNNNRAVRVAEIPAKQRLNRLTMVSGHLPRKANEIVLDQQARVLQPRLKLGDTYRIATTTKLNRQFKRRTFKIVGFVTSPRYIEKATRGVTNVGKGTLDYFALVKPGTLTQTVASRIDIQFKNLATVTPYSATYKRLDKANTAKLKRWLKPLAAKRQTQLQQQARAKLAPQAAKVDQLAQQLPANSPILTAAQAKITQAKAQIAAIDRPTYLYSGRAANPGYSEYHENTQRVVALSTVFPLFFIAIAALICLTTMTRMVAELRVQMGTLKALGYSNSAIGSEFLLYGGLASLLGTLLGVGFGVNFFPRFIAQAYGSMYNLPAINVQYLWGDIGIALIIALACTMGSAAIVLRVDLNSLPAVLMQPKAPKAGKTLWLEHWHGFWRRLSFNHKVTLRNLFRYKQRLLMTVLGIAGCMAMMITGFGLKDSIGDISLKQFDQLWHYDAVVVRSGSQTAAQRRALHRQSLYRHDLVLKQSQVTVEKDGIANQTATLSVPQQPSKLKQFVVLRNRQTHQAYHLNNHGAIIDEKLAKLYHVKVGDNLPVKLGNRALKQVKVAAIAENYVNHFIYLSPTAYRQVFGHAAIYNGNLVQFTQHGERAQNQFASDLLKTKGMLNVTLLSTEKKTNFQMLDTMDLVVIIFVVAAGALALVVLYNLTNINVSERIRELSTIKVLGFYDHEVTMYIFRENLILTVLGILVGCFMGDWLHSYILNTAETDSLMFSPGIHPLSYIYSALLTLAFSLLVMWLMHRKLKRINMLDALQSVD</sequence>
<keyword evidence="4 6" id="KW-1133">Transmembrane helix</keyword>
<feature type="transmembrane region" description="Helical" evidence="6">
    <location>
        <begin position="787"/>
        <end position="808"/>
    </location>
</feature>
<dbReference type="InterPro" id="IPR038766">
    <property type="entry name" value="Membrane_comp_ABC_pdt"/>
</dbReference>
<evidence type="ECO:0000313" key="9">
    <source>
        <dbReference type="Proteomes" id="UP000051906"/>
    </source>
</evidence>
<dbReference type="STRING" id="616990.IV54_GL002105"/>
<protein>
    <submittedName>
        <fullName evidence="8">ABC transporter permease</fullName>
    </submittedName>
</protein>
<keyword evidence="9" id="KW-1185">Reference proteome</keyword>
<evidence type="ECO:0000256" key="4">
    <source>
        <dbReference type="ARBA" id="ARBA00022989"/>
    </source>
</evidence>
<dbReference type="InterPro" id="IPR003838">
    <property type="entry name" value="ABC3_permease_C"/>
</dbReference>
<feature type="transmembrane region" description="Helical" evidence="6">
    <location>
        <begin position="504"/>
        <end position="524"/>
    </location>
</feature>